<dbReference type="InterPro" id="IPR043141">
    <property type="entry name" value="Ribosomal_uL10-like_sf"/>
</dbReference>
<reference evidence="5" key="1">
    <citation type="journal article" date="2020" name="Fungal Divers.">
        <title>Resolving the Mortierellaceae phylogeny through synthesis of multi-gene phylogenetics and phylogenomics.</title>
        <authorList>
            <person name="Vandepol N."/>
            <person name="Liber J."/>
            <person name="Desiro A."/>
            <person name="Na H."/>
            <person name="Kennedy M."/>
            <person name="Barry K."/>
            <person name="Grigoriev I.V."/>
            <person name="Miller A.N."/>
            <person name="O'Donnell K."/>
            <person name="Stajich J.E."/>
            <person name="Bonito G."/>
        </authorList>
    </citation>
    <scope>NUCLEOTIDE SEQUENCE</scope>
    <source>
        <strain evidence="5">KOD1015</strain>
    </source>
</reference>
<evidence type="ECO:0000256" key="4">
    <source>
        <dbReference type="SAM" id="MobiDB-lite"/>
    </source>
</evidence>
<accession>A0A9P6KB81</accession>
<dbReference type="InterPro" id="IPR001790">
    <property type="entry name" value="Ribosomal_uL10"/>
</dbReference>
<comment type="similarity">
    <text evidence="1">Belongs to the universal ribosomal protein uL10 family.</text>
</comment>
<dbReference type="InterPro" id="IPR047865">
    <property type="entry name" value="Ribosomal_uL10_bac_type"/>
</dbReference>
<name>A0A9P6KB81_9FUNG</name>
<dbReference type="Gene3D" id="3.30.70.1730">
    <property type="match status" value="1"/>
</dbReference>
<dbReference type="Pfam" id="PF00466">
    <property type="entry name" value="Ribosomal_L10"/>
    <property type="match status" value="1"/>
</dbReference>
<keyword evidence="3" id="KW-0687">Ribonucleoprotein</keyword>
<dbReference type="SUPFAM" id="SSF160369">
    <property type="entry name" value="Ribosomal protein L10-like"/>
    <property type="match status" value="1"/>
</dbReference>
<evidence type="ECO:0008006" key="7">
    <source>
        <dbReference type="Google" id="ProtNLM"/>
    </source>
</evidence>
<feature type="compositionally biased region" description="Low complexity" evidence="4">
    <location>
        <begin position="15"/>
        <end position="32"/>
    </location>
</feature>
<evidence type="ECO:0000313" key="5">
    <source>
        <dbReference type="EMBL" id="KAF9579024.1"/>
    </source>
</evidence>
<dbReference type="EMBL" id="JAABOA010003116">
    <property type="protein sequence ID" value="KAF9579024.1"/>
    <property type="molecule type" value="Genomic_DNA"/>
</dbReference>
<dbReference type="Proteomes" id="UP000780801">
    <property type="component" value="Unassembled WGS sequence"/>
</dbReference>
<feature type="region of interest" description="Disordered" evidence="4">
    <location>
        <begin position="1"/>
        <end position="32"/>
    </location>
</feature>
<proteinExistence type="inferred from homology"/>
<comment type="caution">
    <text evidence="5">The sequence shown here is derived from an EMBL/GenBank/DDBJ whole genome shotgun (WGS) entry which is preliminary data.</text>
</comment>
<sequence>MLASVRDASATQVTGAKASPKAANAGASGSGPAKKLTLYGKDFHPRKVFLHNAYTDLLNKNRVLLICQHNNMSVPELIQLRTNLKAAGADMTVVRLGIFSAALRETRYANLAPLVSGPTSVISCNISPEEEEEMAFSKQPVGLKGIRQVVEKNNKMILLGGKVDDSLVSVADMAKLVDMPGIKTLRSQVAGLLSQAAGGRLVQLLSMNPTLLVMNLDAHIKSQQEPEA</sequence>
<dbReference type="OrthoDB" id="360689at2759"/>
<evidence type="ECO:0000313" key="6">
    <source>
        <dbReference type="Proteomes" id="UP000780801"/>
    </source>
</evidence>
<evidence type="ECO:0000256" key="2">
    <source>
        <dbReference type="ARBA" id="ARBA00022980"/>
    </source>
</evidence>
<protein>
    <recommendedName>
        <fullName evidence="7">50S ribosomal protein L10</fullName>
    </recommendedName>
</protein>
<evidence type="ECO:0000256" key="3">
    <source>
        <dbReference type="ARBA" id="ARBA00023274"/>
    </source>
</evidence>
<keyword evidence="6" id="KW-1185">Reference proteome</keyword>
<dbReference type="GO" id="GO:0005840">
    <property type="term" value="C:ribosome"/>
    <property type="evidence" value="ECO:0007669"/>
    <property type="project" value="UniProtKB-KW"/>
</dbReference>
<gene>
    <name evidence="5" type="ORF">BGW38_004899</name>
</gene>
<dbReference type="CDD" id="cd05797">
    <property type="entry name" value="Ribosomal_L10"/>
    <property type="match status" value="1"/>
</dbReference>
<dbReference type="AlphaFoldDB" id="A0A9P6KB81"/>
<keyword evidence="2" id="KW-0689">Ribosomal protein</keyword>
<dbReference type="GO" id="GO:1990904">
    <property type="term" value="C:ribonucleoprotein complex"/>
    <property type="evidence" value="ECO:0007669"/>
    <property type="project" value="UniProtKB-KW"/>
</dbReference>
<dbReference type="PANTHER" id="PTHR11560">
    <property type="entry name" value="39S RIBOSOMAL PROTEIN L10, MITOCHONDRIAL"/>
    <property type="match status" value="1"/>
</dbReference>
<evidence type="ECO:0000256" key="1">
    <source>
        <dbReference type="ARBA" id="ARBA00008889"/>
    </source>
</evidence>
<organism evidence="5 6">
    <name type="scientific">Lunasporangiospora selenospora</name>
    <dbReference type="NCBI Taxonomy" id="979761"/>
    <lineage>
        <taxon>Eukaryota</taxon>
        <taxon>Fungi</taxon>
        <taxon>Fungi incertae sedis</taxon>
        <taxon>Mucoromycota</taxon>
        <taxon>Mortierellomycotina</taxon>
        <taxon>Mortierellomycetes</taxon>
        <taxon>Mortierellales</taxon>
        <taxon>Mortierellaceae</taxon>
        <taxon>Lunasporangiospora</taxon>
    </lineage>
</organism>